<evidence type="ECO:0000313" key="9">
    <source>
        <dbReference type="Proteomes" id="UP000076586"/>
    </source>
</evidence>
<dbReference type="InterPro" id="IPR001375">
    <property type="entry name" value="Peptidase_S9_cat"/>
</dbReference>
<dbReference type="SUPFAM" id="SSF53474">
    <property type="entry name" value="alpha/beta-Hydrolases"/>
    <property type="match status" value="1"/>
</dbReference>
<keyword evidence="8" id="KW-0031">Aminopeptidase</keyword>
<evidence type="ECO:0000256" key="3">
    <source>
        <dbReference type="ARBA" id="ARBA00022729"/>
    </source>
</evidence>
<evidence type="ECO:0000256" key="1">
    <source>
        <dbReference type="ARBA" id="ARBA00010040"/>
    </source>
</evidence>
<evidence type="ECO:0000313" key="8">
    <source>
        <dbReference type="EMBL" id="GAT63126.1"/>
    </source>
</evidence>
<reference evidence="9" key="2">
    <citation type="journal article" date="2017" name="Genome Announc.">
        <title>Draft genome sequence of Paludibacter jiangxiensis NM7(T), a propionate-producing fermentative bacterium.</title>
        <authorList>
            <person name="Qiu Y.-L."/>
            <person name="Tourlousse D.M."/>
            <person name="Matsuura N."/>
            <person name="Ohashi A."/>
            <person name="Sekiguchi Y."/>
        </authorList>
    </citation>
    <scope>NUCLEOTIDE SEQUENCE [LARGE SCALE GENOMIC DNA]</scope>
    <source>
        <strain evidence="9">NM7</strain>
    </source>
</reference>
<dbReference type="FunFam" id="3.40.50.1820:FF:000028">
    <property type="entry name" value="S9 family peptidase"/>
    <property type="match status" value="1"/>
</dbReference>
<name>A0A170ZXX3_9BACT</name>
<evidence type="ECO:0000256" key="6">
    <source>
        <dbReference type="SAM" id="SignalP"/>
    </source>
</evidence>
<keyword evidence="5" id="KW-0720">Serine protease</keyword>
<sequence length="691" mass="77104">MKKLISILSLLICVAAISAFAQKRAFTIADLYKIKGVESPVISPDGNRIALAERSYDLPKGKSFSNVYIMNTDGTNKVAITTSGKANTPFWSSDNKNLYFVSSESGAPQVYRYSFADSKTEKLTDFSMGIGGPVLSPDNQLIAFTADVYPECGADSRANAIADSLAANGPTQAYMADHLLFRHWTSYSEGKCSHIIIYNLAKQTYTDLTPGNFVSPIFMLGGGIGFNFSPDSKELCFVSNHTDHPEANTNADMYLIPVTGGQAVNITKDNTAWDGSPIYSPDGKYIAYRKQMVPGHESDRFRLALYNRQTGTSEIITDAFDNWVTDFKWNADSKSIYFSGDVQGNQPIYKIEIASKKITPVSGDKATFAFDLDNKGNIYYTASSTGKPVALYRQSLTKGKTTQITFLNEELENTVDIRPSDTLWVAGADGRKLEVFIVKPHNFDPNKKYPLILNVHGGPQSQWMNSFRGDWQVYPGAGYVVAYPNPHGSTGYGQEYTTSISGDWGGKPFVDLMKVTDALANLSYVDSTRMGAMGWSYGGYMMNWFQAQTKRFKCLASMMGLFDLGSMWGTTEEVWFPNFDLKGQPWNSNLYKKWSPSEYVKNFATPTLIITGQLDFRVSYNQSLQYFTTLQTLNIPSRLIILKNDGHWPNTVKSMPLYYDAHLDWFHKYLGGDPAPYDVDKLVKNQVFNTK</sequence>
<gene>
    <name evidence="8" type="ORF">PJIAN_3440</name>
</gene>
<feature type="signal peptide" evidence="6">
    <location>
        <begin position="1"/>
        <end position="21"/>
    </location>
</feature>
<feature type="domain" description="Peptidase S9 prolyl oligopeptidase catalytic" evidence="7">
    <location>
        <begin position="466"/>
        <end position="672"/>
    </location>
</feature>
<dbReference type="GO" id="GO:0004177">
    <property type="term" value="F:aminopeptidase activity"/>
    <property type="evidence" value="ECO:0007669"/>
    <property type="project" value="UniProtKB-KW"/>
</dbReference>
<proteinExistence type="inferred from homology"/>
<organism evidence="8 9">
    <name type="scientific">Paludibacter jiangxiensis</name>
    <dbReference type="NCBI Taxonomy" id="681398"/>
    <lineage>
        <taxon>Bacteria</taxon>
        <taxon>Pseudomonadati</taxon>
        <taxon>Bacteroidota</taxon>
        <taxon>Bacteroidia</taxon>
        <taxon>Bacteroidales</taxon>
        <taxon>Paludibacteraceae</taxon>
        <taxon>Paludibacter</taxon>
    </lineage>
</organism>
<keyword evidence="4" id="KW-0378">Hydrolase</keyword>
<comment type="similarity">
    <text evidence="1">Belongs to the peptidase S9C family.</text>
</comment>
<keyword evidence="9" id="KW-1185">Reference proteome</keyword>
<dbReference type="EMBL" id="BDCR01000003">
    <property type="protein sequence ID" value="GAT63126.1"/>
    <property type="molecule type" value="Genomic_DNA"/>
</dbReference>
<evidence type="ECO:0000256" key="4">
    <source>
        <dbReference type="ARBA" id="ARBA00022801"/>
    </source>
</evidence>
<dbReference type="STRING" id="681398.PJIAN_3440"/>
<dbReference type="SUPFAM" id="SSF82171">
    <property type="entry name" value="DPP6 N-terminal domain-like"/>
    <property type="match status" value="1"/>
</dbReference>
<comment type="caution">
    <text evidence="8">The sequence shown here is derived from an EMBL/GenBank/DDBJ whole genome shotgun (WGS) entry which is preliminary data.</text>
</comment>
<dbReference type="Proteomes" id="UP000076586">
    <property type="component" value="Unassembled WGS sequence"/>
</dbReference>
<dbReference type="PANTHER" id="PTHR42776:SF13">
    <property type="entry name" value="DIPEPTIDYL-PEPTIDASE 5"/>
    <property type="match status" value="1"/>
</dbReference>
<dbReference type="Gene3D" id="3.40.50.1820">
    <property type="entry name" value="alpha/beta hydrolase"/>
    <property type="match status" value="1"/>
</dbReference>
<evidence type="ECO:0000259" key="7">
    <source>
        <dbReference type="Pfam" id="PF00326"/>
    </source>
</evidence>
<dbReference type="InterPro" id="IPR011659">
    <property type="entry name" value="WD40"/>
</dbReference>
<keyword evidence="2" id="KW-0645">Protease</keyword>
<dbReference type="AlphaFoldDB" id="A0A170ZXX3"/>
<dbReference type="GO" id="GO:0006508">
    <property type="term" value="P:proteolysis"/>
    <property type="evidence" value="ECO:0007669"/>
    <property type="project" value="UniProtKB-KW"/>
</dbReference>
<keyword evidence="3 6" id="KW-0732">Signal</keyword>
<dbReference type="GO" id="GO:0004252">
    <property type="term" value="F:serine-type endopeptidase activity"/>
    <property type="evidence" value="ECO:0007669"/>
    <property type="project" value="TreeGrafter"/>
</dbReference>
<feature type="chain" id="PRO_5007905110" evidence="6">
    <location>
        <begin position="22"/>
        <end position="691"/>
    </location>
</feature>
<reference evidence="9" key="1">
    <citation type="submission" date="2016-04" db="EMBL/GenBank/DDBJ databases">
        <title>Draft genome sequence of Paludibacter jiangxiensis strain NM7.</title>
        <authorList>
            <person name="Qiu Y."/>
            <person name="Matsuura N."/>
            <person name="Ohashi A."/>
            <person name="Tourlousse M.D."/>
            <person name="Sekiguchi Y."/>
        </authorList>
    </citation>
    <scope>NUCLEOTIDE SEQUENCE [LARGE SCALE GENOMIC DNA]</scope>
    <source>
        <strain evidence="9">NM7</strain>
    </source>
</reference>
<protein>
    <submittedName>
        <fullName evidence="8">Dipeptidyl aminopeptidase</fullName>
    </submittedName>
</protein>
<evidence type="ECO:0000256" key="2">
    <source>
        <dbReference type="ARBA" id="ARBA00022670"/>
    </source>
</evidence>
<dbReference type="RefSeq" id="WP_068704003.1">
    <property type="nucleotide sequence ID" value="NZ_BDCR01000003.1"/>
</dbReference>
<dbReference type="OrthoDB" id="9812921at2"/>
<dbReference type="InterPro" id="IPR011042">
    <property type="entry name" value="6-blade_b-propeller_TolB-like"/>
</dbReference>
<evidence type="ECO:0000256" key="5">
    <source>
        <dbReference type="ARBA" id="ARBA00022825"/>
    </source>
</evidence>
<dbReference type="Pfam" id="PF07676">
    <property type="entry name" value="PD40"/>
    <property type="match status" value="3"/>
</dbReference>
<dbReference type="Gene3D" id="2.120.10.30">
    <property type="entry name" value="TolB, C-terminal domain"/>
    <property type="match status" value="2"/>
</dbReference>
<dbReference type="PANTHER" id="PTHR42776">
    <property type="entry name" value="SERINE PEPTIDASE S9 FAMILY MEMBER"/>
    <property type="match status" value="1"/>
</dbReference>
<dbReference type="Pfam" id="PF00326">
    <property type="entry name" value="Peptidase_S9"/>
    <property type="match status" value="1"/>
</dbReference>
<accession>A0A170ZXX3</accession>
<dbReference type="InterPro" id="IPR029058">
    <property type="entry name" value="AB_hydrolase_fold"/>
</dbReference>